<evidence type="ECO:0000256" key="1">
    <source>
        <dbReference type="SAM" id="MobiDB-lite"/>
    </source>
</evidence>
<feature type="region of interest" description="Disordered" evidence="1">
    <location>
        <begin position="761"/>
        <end position="800"/>
    </location>
</feature>
<protein>
    <submittedName>
        <fullName evidence="2">Uncharacterized protein</fullName>
    </submittedName>
</protein>
<proteinExistence type="predicted"/>
<dbReference type="EMBL" id="NRRL01000036">
    <property type="protein sequence ID" value="MBK1669017.1"/>
    <property type="molecule type" value="Genomic_DNA"/>
</dbReference>
<gene>
    <name evidence="2" type="ORF">CKO28_13345</name>
</gene>
<keyword evidence="3" id="KW-1185">Reference proteome</keyword>
<name>A0ABS1DFY6_9PROT</name>
<feature type="compositionally biased region" description="Polar residues" evidence="1">
    <location>
        <begin position="766"/>
        <end position="775"/>
    </location>
</feature>
<organism evidence="2 3">
    <name type="scientific">Rhodovibrio sodomensis</name>
    <dbReference type="NCBI Taxonomy" id="1088"/>
    <lineage>
        <taxon>Bacteria</taxon>
        <taxon>Pseudomonadati</taxon>
        <taxon>Pseudomonadota</taxon>
        <taxon>Alphaproteobacteria</taxon>
        <taxon>Rhodospirillales</taxon>
        <taxon>Rhodovibrionaceae</taxon>
        <taxon>Rhodovibrio</taxon>
    </lineage>
</organism>
<comment type="caution">
    <text evidence="2">The sequence shown here is derived from an EMBL/GenBank/DDBJ whole genome shotgun (WGS) entry which is preliminary data.</text>
</comment>
<evidence type="ECO:0000313" key="3">
    <source>
        <dbReference type="Proteomes" id="UP001296873"/>
    </source>
</evidence>
<dbReference type="RefSeq" id="WP_200341343.1">
    <property type="nucleotide sequence ID" value="NZ_NRRL01000036.1"/>
</dbReference>
<evidence type="ECO:0000313" key="2">
    <source>
        <dbReference type="EMBL" id="MBK1669017.1"/>
    </source>
</evidence>
<dbReference type="Proteomes" id="UP001296873">
    <property type="component" value="Unassembled WGS sequence"/>
</dbReference>
<sequence>MFIFSASERERAGDLLRACESAAEEALTAFWNDVLDREEAVLGGKPTSRPKLYLIRTPSGTGKSRAAAQLAAFAAVDRSGAATAPDGVGEAVRPLVYLCPDSRKVDVARKRVSEQLDVLGVDGAEKGSLVGNMLGKRLAGCEYPEQVGQLAAAGLPTNALCKSGDWECPARKRCGFIRQRTRQHQDPWGRGRWEHHRLLDFEDGLTPDEPEAVTFAPVRAVSHKRLPPAIRDCRGVVIDETPLLELLGHGYVPVHALETSIAYAGTDESEDPQVTGRDKLASVVADAFRKGNDPLATVLALSGDKKAAVAEIEGAMEVCRPLSAAAISTSDDKRRLKSRTARARRDHARAEWRLWHVFRSILMDGGERLGDDARIAYRAPHGANPWIDIGWIRPFAWPDRPVAVLDAEGDPDLYRAVFSETHDVVDVPAPEGCEGWSEATFVTGLGGTRSTLYPPAGVSSYTDSNGLERDPWKEAERRRAKLAHAVWTASGGPEGDNAPEACVVAPEPPQGFAEEAFADPAELADQSEVSRFGKLRMSAPTTATRSVVCGRVELPEDAVRRMAMAVRSGDMVGAFPPHGGEVGWIQRDVRLPLRDGSVASVVCRMPQDPVEESVLRSRREAELSRAANRVSPLRRAAEGQATSTVIIGKVPPTGVVFDRVVRLEDYLNPDPYRSAALKGSGCVSARSLVELGAIEAKKLASANRRLKEAGFSGDTCPSGWIPVKLQTGKKGRPPYLWVLSDVEDKVGSVLDHIERFGPEEAVPSASHEQALSAMQTAHEPCEDDWAAQGQVDPPSAAASL</sequence>
<accession>A0ABS1DFY6</accession>
<reference evidence="2 3" key="1">
    <citation type="journal article" date="2020" name="Microorganisms">
        <title>Osmotic Adaptation and Compatible Solute Biosynthesis of Phototrophic Bacteria as Revealed from Genome Analyses.</title>
        <authorList>
            <person name="Imhoff J.F."/>
            <person name="Rahn T."/>
            <person name="Kunzel S."/>
            <person name="Keller A."/>
            <person name="Neulinger S.C."/>
        </authorList>
    </citation>
    <scope>NUCLEOTIDE SEQUENCE [LARGE SCALE GENOMIC DNA]</scope>
    <source>
        <strain evidence="2 3">DSM 9895</strain>
    </source>
</reference>